<feature type="compositionally biased region" description="Polar residues" evidence="2">
    <location>
        <begin position="1"/>
        <end position="12"/>
    </location>
</feature>
<organism evidence="3 4">
    <name type="scientific">Galerina marginata (strain CBS 339.88)</name>
    <dbReference type="NCBI Taxonomy" id="685588"/>
    <lineage>
        <taxon>Eukaryota</taxon>
        <taxon>Fungi</taxon>
        <taxon>Dikarya</taxon>
        <taxon>Basidiomycota</taxon>
        <taxon>Agaricomycotina</taxon>
        <taxon>Agaricomycetes</taxon>
        <taxon>Agaricomycetidae</taxon>
        <taxon>Agaricales</taxon>
        <taxon>Agaricineae</taxon>
        <taxon>Strophariaceae</taxon>
        <taxon>Galerina</taxon>
    </lineage>
</organism>
<feature type="region of interest" description="Disordered" evidence="2">
    <location>
        <begin position="1"/>
        <end position="32"/>
    </location>
</feature>
<sequence>MANTNPSTSGDTTNRDSPVDIDPIPDPTMPCDNPENSIWTPKWLAVLQSHVQAYRDVPRKEKSHYIASHVAPQQIWTWFKNHATTKRRLRIPGFNISVTFDSVVMVEKKAEIEKLITEMTDALPGHPGWIRFCQRAKKQIKDELTEDERKVYEEKVEEWKRDGVPRDVQAKFDTQRLQLDAPNIPSFSVYNKPLFKELRIGWIEYTKNIAKIERGEEVAAAAPTTFDRRDLTYHPNGLPKVPGPVLNSKGFETAIMQQAIIRYFYRAHYASTIFEMRGPGAVWTEFVQETDFPPGIEFKDPASYHAHETQRILSLWWQHEERGELVFRFLCVHDKDGITDAKYPSKAFDGFHIPAAPAAVSASVEIPAPASESDDPDFQTKHIEDLSENEQAVAAAEPLAPATEPPPGAASESEESAAPAPVRPYGRRKRNALDTEDTTQLATPVHSNRPTSSPPPASQQLRPRLQNDHTHQPAKAKKKTAKSKKGR</sequence>
<accession>A0A067T174</accession>
<proteinExistence type="predicted"/>
<gene>
    <name evidence="3" type="ORF">GALMADRAFT_210759</name>
</gene>
<evidence type="ECO:0000313" key="4">
    <source>
        <dbReference type="Proteomes" id="UP000027222"/>
    </source>
</evidence>
<dbReference type="OrthoDB" id="3066480at2759"/>
<protein>
    <submittedName>
        <fullName evidence="3">Uncharacterized protein</fullName>
    </submittedName>
</protein>
<reference evidence="4" key="1">
    <citation type="journal article" date="2014" name="Proc. Natl. Acad. Sci. U.S.A.">
        <title>Extensive sampling of basidiomycete genomes demonstrates inadequacy of the white-rot/brown-rot paradigm for wood decay fungi.</title>
        <authorList>
            <person name="Riley R."/>
            <person name="Salamov A.A."/>
            <person name="Brown D.W."/>
            <person name="Nagy L.G."/>
            <person name="Floudas D."/>
            <person name="Held B.W."/>
            <person name="Levasseur A."/>
            <person name="Lombard V."/>
            <person name="Morin E."/>
            <person name="Otillar R."/>
            <person name="Lindquist E.A."/>
            <person name="Sun H."/>
            <person name="LaButti K.M."/>
            <person name="Schmutz J."/>
            <person name="Jabbour D."/>
            <person name="Luo H."/>
            <person name="Baker S.E."/>
            <person name="Pisabarro A.G."/>
            <person name="Walton J.D."/>
            <person name="Blanchette R.A."/>
            <person name="Henrissat B."/>
            <person name="Martin F."/>
            <person name="Cullen D."/>
            <person name="Hibbett D.S."/>
            <person name="Grigoriev I.V."/>
        </authorList>
    </citation>
    <scope>NUCLEOTIDE SEQUENCE [LARGE SCALE GENOMIC DNA]</scope>
    <source>
        <strain evidence="4">CBS 339.88</strain>
    </source>
</reference>
<feature type="compositionally biased region" description="Basic residues" evidence="2">
    <location>
        <begin position="472"/>
        <end position="487"/>
    </location>
</feature>
<dbReference type="EMBL" id="KL142379">
    <property type="protein sequence ID" value="KDR76057.1"/>
    <property type="molecule type" value="Genomic_DNA"/>
</dbReference>
<dbReference type="Proteomes" id="UP000027222">
    <property type="component" value="Unassembled WGS sequence"/>
</dbReference>
<dbReference type="HOGENOM" id="CLU_481500_0_0_1"/>
<dbReference type="AlphaFoldDB" id="A0A067T174"/>
<feature type="coiled-coil region" evidence="1">
    <location>
        <begin position="130"/>
        <end position="162"/>
    </location>
</feature>
<name>A0A067T174_GALM3</name>
<keyword evidence="1" id="KW-0175">Coiled coil</keyword>
<keyword evidence="4" id="KW-1185">Reference proteome</keyword>
<evidence type="ECO:0000313" key="3">
    <source>
        <dbReference type="EMBL" id="KDR76057.1"/>
    </source>
</evidence>
<evidence type="ECO:0000256" key="2">
    <source>
        <dbReference type="SAM" id="MobiDB-lite"/>
    </source>
</evidence>
<evidence type="ECO:0000256" key="1">
    <source>
        <dbReference type="SAM" id="Coils"/>
    </source>
</evidence>
<feature type="region of interest" description="Disordered" evidence="2">
    <location>
        <begin position="398"/>
        <end position="487"/>
    </location>
</feature>
<feature type="compositionally biased region" description="Polar residues" evidence="2">
    <location>
        <begin position="438"/>
        <end position="451"/>
    </location>
</feature>